<organism evidence="7 8">
    <name type="scientific">Ophiocordyceps camponoti-rufipedis</name>
    <dbReference type="NCBI Taxonomy" id="2004952"/>
    <lineage>
        <taxon>Eukaryota</taxon>
        <taxon>Fungi</taxon>
        <taxon>Dikarya</taxon>
        <taxon>Ascomycota</taxon>
        <taxon>Pezizomycotina</taxon>
        <taxon>Sordariomycetes</taxon>
        <taxon>Hypocreomycetidae</taxon>
        <taxon>Hypocreales</taxon>
        <taxon>Ophiocordycipitaceae</taxon>
        <taxon>Ophiocordyceps</taxon>
    </lineage>
</organism>
<dbReference type="Gene3D" id="3.50.50.60">
    <property type="entry name" value="FAD/NAD(P)-binding domain"/>
    <property type="match status" value="1"/>
</dbReference>
<proteinExistence type="predicted"/>
<dbReference type="SUPFAM" id="SSF51905">
    <property type="entry name" value="FAD/NAD(P)-binding domain"/>
    <property type="match status" value="1"/>
</dbReference>
<protein>
    <recommendedName>
        <fullName evidence="6">FAD-binding domain-containing protein</fullName>
    </recommendedName>
</protein>
<gene>
    <name evidence="7" type="ORF">CDD80_7573</name>
</gene>
<dbReference type="PRINTS" id="PR00420">
    <property type="entry name" value="RNGMNOXGNASE"/>
</dbReference>
<keyword evidence="4" id="KW-0560">Oxidoreductase</keyword>
<dbReference type="InterPro" id="IPR036188">
    <property type="entry name" value="FAD/NAD-bd_sf"/>
</dbReference>
<keyword evidence="5" id="KW-0503">Monooxygenase</keyword>
<feature type="domain" description="FAD-binding" evidence="6">
    <location>
        <begin position="5"/>
        <end position="355"/>
    </location>
</feature>
<evidence type="ECO:0000256" key="2">
    <source>
        <dbReference type="ARBA" id="ARBA00022630"/>
    </source>
</evidence>
<evidence type="ECO:0000313" key="7">
    <source>
        <dbReference type="EMBL" id="PHH77950.1"/>
    </source>
</evidence>
<name>A0A2C5ZDT2_9HYPO</name>
<dbReference type="STRING" id="2004952.A0A2C5ZDT2"/>
<sequence length="419" mass="46395">MDAHRVIICGAGITGLVLAHALAKAGIAFDVYERDAHINDRRHGWGITFHWALPYLREMLDDETLAAIDDVQVDPEVGRHDTGNFLFLNLASLDVKFKVPPNERRRVNRQRLRQALVRGVADHVHWGKHLVGIEPPTNDPTLVRAIFADGTDARGRLLVGADGTGSLTRQFLVPDGHRNHRLPVRMLGVSVDLSPAEAQPLRDLDPLLFMGCHPETGHFLWVSILDTPDTNGSRGTAAEYYRIQVIISWLADLDGNDSPSTTTTTDGSRLAEMKQRATGFHPRLKTLVESVPSSTAVTEIVLQDWPCHQAWNNHGGRVTLVGDAAHAMTMYRGEAANHGILDVWHLSRGIIQSSQQQQQQQQQQPQAQAQAVAAYEAEMRARAVPAVLLSRQACLDAHRYHALDENSALLKRRALQPAE</sequence>
<comment type="cofactor">
    <cofactor evidence="1">
        <name>FAD</name>
        <dbReference type="ChEBI" id="CHEBI:57692"/>
    </cofactor>
</comment>
<reference evidence="7 8" key="1">
    <citation type="submission" date="2017-06" db="EMBL/GenBank/DDBJ databases">
        <title>Ant-infecting Ophiocordyceps genomes reveal a high diversity of potential behavioral manipulation genes and a possible major role for enterotoxins.</title>
        <authorList>
            <person name="De Bekker C."/>
            <person name="Evans H.C."/>
            <person name="Brachmann A."/>
            <person name="Hughes D.P."/>
        </authorList>
    </citation>
    <scope>NUCLEOTIDE SEQUENCE [LARGE SCALE GENOMIC DNA]</scope>
    <source>
        <strain evidence="7 8">Map16</strain>
    </source>
</reference>
<evidence type="ECO:0000259" key="6">
    <source>
        <dbReference type="Pfam" id="PF01494"/>
    </source>
</evidence>
<keyword evidence="8" id="KW-1185">Reference proteome</keyword>
<dbReference type="Pfam" id="PF01494">
    <property type="entry name" value="FAD_binding_3"/>
    <property type="match status" value="1"/>
</dbReference>
<evidence type="ECO:0000256" key="5">
    <source>
        <dbReference type="ARBA" id="ARBA00023033"/>
    </source>
</evidence>
<evidence type="ECO:0000313" key="8">
    <source>
        <dbReference type="Proteomes" id="UP000226431"/>
    </source>
</evidence>
<keyword evidence="3" id="KW-0274">FAD</keyword>
<evidence type="ECO:0000256" key="1">
    <source>
        <dbReference type="ARBA" id="ARBA00001974"/>
    </source>
</evidence>
<accession>A0A2C5ZDT2</accession>
<dbReference type="AlphaFoldDB" id="A0A2C5ZDT2"/>
<dbReference type="GO" id="GO:0004497">
    <property type="term" value="F:monooxygenase activity"/>
    <property type="evidence" value="ECO:0007669"/>
    <property type="project" value="UniProtKB-KW"/>
</dbReference>
<dbReference type="PANTHER" id="PTHR47178:SF1">
    <property type="entry name" value="FAD-BINDING DOMAIN-CONTAINING PROTEIN-RELATED"/>
    <property type="match status" value="1"/>
</dbReference>
<dbReference type="EMBL" id="NJES01000098">
    <property type="protein sequence ID" value="PHH77950.1"/>
    <property type="molecule type" value="Genomic_DNA"/>
</dbReference>
<dbReference type="GO" id="GO:0071949">
    <property type="term" value="F:FAD binding"/>
    <property type="evidence" value="ECO:0007669"/>
    <property type="project" value="InterPro"/>
</dbReference>
<dbReference type="InterPro" id="IPR002938">
    <property type="entry name" value="FAD-bd"/>
</dbReference>
<keyword evidence="2" id="KW-0285">Flavoprotein</keyword>
<dbReference type="PANTHER" id="PTHR47178">
    <property type="entry name" value="MONOOXYGENASE, FAD-BINDING"/>
    <property type="match status" value="1"/>
</dbReference>
<dbReference type="Proteomes" id="UP000226431">
    <property type="component" value="Unassembled WGS sequence"/>
</dbReference>
<comment type="caution">
    <text evidence="7">The sequence shown here is derived from an EMBL/GenBank/DDBJ whole genome shotgun (WGS) entry which is preliminary data.</text>
</comment>
<dbReference type="OrthoDB" id="47494at2759"/>
<evidence type="ECO:0000256" key="3">
    <source>
        <dbReference type="ARBA" id="ARBA00022827"/>
    </source>
</evidence>
<evidence type="ECO:0000256" key="4">
    <source>
        <dbReference type="ARBA" id="ARBA00023002"/>
    </source>
</evidence>